<gene>
    <name evidence="2" type="ORF">SAMN05216231_1173</name>
</gene>
<dbReference type="STRING" id="553311.SAMN05216231_1173"/>
<dbReference type="RefSeq" id="WP_092491987.1">
    <property type="nucleotide sequence ID" value="NZ_FNKD01000001.1"/>
</dbReference>
<keyword evidence="3" id="KW-1185">Reference proteome</keyword>
<name>A0A1H0ZER0_9BACI</name>
<evidence type="ECO:0000313" key="3">
    <source>
        <dbReference type="Proteomes" id="UP000199444"/>
    </source>
</evidence>
<protein>
    <recommendedName>
        <fullName evidence="1">YkoP-like domain-containing protein</fullName>
    </recommendedName>
</protein>
<reference evidence="2 3" key="1">
    <citation type="submission" date="2016-10" db="EMBL/GenBank/DDBJ databases">
        <authorList>
            <person name="de Groot N.N."/>
        </authorList>
    </citation>
    <scope>NUCLEOTIDE SEQUENCE [LARGE SCALE GENOMIC DNA]</scope>
    <source>
        <strain evidence="2 3">CGMCC 1.10449</strain>
    </source>
</reference>
<dbReference type="EMBL" id="FNKD01000001">
    <property type="protein sequence ID" value="SDQ25611.1"/>
    <property type="molecule type" value="Genomic_DNA"/>
</dbReference>
<dbReference type="InterPro" id="IPR054467">
    <property type="entry name" value="YkoP-like_dom"/>
</dbReference>
<dbReference type="Proteomes" id="UP000199444">
    <property type="component" value="Unassembled WGS sequence"/>
</dbReference>
<evidence type="ECO:0000259" key="1">
    <source>
        <dbReference type="Pfam" id="PF22790"/>
    </source>
</evidence>
<sequence>MKSYILGVWNAIDPIYYNVSRLHYVPDNDKRNTLFRVRLTRYKGATVILKDGTIIYKNDLLLKIHLHNVRMLSDLLPIRSDIKRAVLFYHMIKDTLPILSRYVLSHEKNNEIKGIIGITTLYRGANRLGFETVPIRNPYYRLYKKVTFLPINHIANTSYHALPAYLFMSKETLHEKYNVK</sequence>
<proteinExistence type="predicted"/>
<organism evidence="2 3">
    <name type="scientific">Virgibacillus salinus</name>
    <dbReference type="NCBI Taxonomy" id="553311"/>
    <lineage>
        <taxon>Bacteria</taxon>
        <taxon>Bacillati</taxon>
        <taxon>Bacillota</taxon>
        <taxon>Bacilli</taxon>
        <taxon>Bacillales</taxon>
        <taxon>Bacillaceae</taxon>
        <taxon>Virgibacillus</taxon>
    </lineage>
</organism>
<dbReference type="Pfam" id="PF22790">
    <property type="entry name" value="YkoP"/>
    <property type="match status" value="1"/>
</dbReference>
<evidence type="ECO:0000313" key="2">
    <source>
        <dbReference type="EMBL" id="SDQ25611.1"/>
    </source>
</evidence>
<accession>A0A1H0ZER0</accession>
<dbReference type="AlphaFoldDB" id="A0A1H0ZER0"/>
<feature type="domain" description="YkoP-like" evidence="1">
    <location>
        <begin position="2"/>
        <end position="177"/>
    </location>
</feature>